<dbReference type="RefSeq" id="XP_013757182.1">
    <property type="nucleotide sequence ID" value="XM_013901728.1"/>
</dbReference>
<protein>
    <recommendedName>
        <fullName evidence="8">Palmitoyltransferase</fullName>
        <ecNumber evidence="8">2.3.1.225</ecNumber>
    </recommendedName>
</protein>
<dbReference type="PROSITE" id="PS50297">
    <property type="entry name" value="ANK_REP_REGION"/>
    <property type="match status" value="3"/>
</dbReference>
<dbReference type="EMBL" id="GL349459">
    <property type="protein sequence ID" value="KNC50015.1"/>
    <property type="molecule type" value="Genomic_DNA"/>
</dbReference>
<feature type="repeat" description="ANK" evidence="7">
    <location>
        <begin position="170"/>
        <end position="202"/>
    </location>
</feature>
<keyword evidence="6 8" id="KW-0472">Membrane</keyword>
<dbReference type="eggNOG" id="KOG0509">
    <property type="taxonomic scope" value="Eukaryota"/>
</dbReference>
<dbReference type="Proteomes" id="UP000054408">
    <property type="component" value="Unassembled WGS sequence"/>
</dbReference>
<evidence type="ECO:0000256" key="3">
    <source>
        <dbReference type="ARBA" id="ARBA00022737"/>
    </source>
</evidence>
<dbReference type="STRING" id="461836.A0A0L0DCP0"/>
<evidence type="ECO:0000256" key="7">
    <source>
        <dbReference type="PROSITE-ProRule" id="PRU00023"/>
    </source>
</evidence>
<dbReference type="Pfam" id="PF12796">
    <property type="entry name" value="Ank_2"/>
    <property type="match status" value="1"/>
</dbReference>
<comment type="catalytic activity">
    <reaction evidence="8">
        <text>L-cysteinyl-[protein] + hexadecanoyl-CoA = S-hexadecanoyl-L-cysteinyl-[protein] + CoA</text>
        <dbReference type="Rhea" id="RHEA:36683"/>
        <dbReference type="Rhea" id="RHEA-COMP:10131"/>
        <dbReference type="Rhea" id="RHEA-COMP:11032"/>
        <dbReference type="ChEBI" id="CHEBI:29950"/>
        <dbReference type="ChEBI" id="CHEBI:57287"/>
        <dbReference type="ChEBI" id="CHEBI:57379"/>
        <dbReference type="ChEBI" id="CHEBI:74151"/>
        <dbReference type="EC" id="2.3.1.225"/>
    </reaction>
</comment>
<feature type="domain" description="Palmitoyltransferase DHHC" evidence="9">
    <location>
        <begin position="482"/>
        <end position="615"/>
    </location>
</feature>
<dbReference type="InterPro" id="IPR001594">
    <property type="entry name" value="Palmitoyltrfase_DHHC"/>
</dbReference>
<feature type="repeat" description="ANK" evidence="7">
    <location>
        <begin position="135"/>
        <end position="167"/>
    </location>
</feature>
<evidence type="ECO:0000259" key="9">
    <source>
        <dbReference type="Pfam" id="PF01529"/>
    </source>
</evidence>
<reference evidence="10 11" key="1">
    <citation type="submission" date="2010-05" db="EMBL/GenBank/DDBJ databases">
        <title>The Genome Sequence of Thecamonas trahens ATCC 50062.</title>
        <authorList>
            <consortium name="The Broad Institute Genome Sequencing Platform"/>
            <person name="Russ C."/>
            <person name="Cuomo C."/>
            <person name="Shea T."/>
            <person name="Young S.K."/>
            <person name="Zeng Q."/>
            <person name="Koehrsen M."/>
            <person name="Haas B."/>
            <person name="Borodovsky M."/>
            <person name="Guigo R."/>
            <person name="Alvarado L."/>
            <person name="Berlin A."/>
            <person name="Bochicchio J."/>
            <person name="Borenstein D."/>
            <person name="Chapman S."/>
            <person name="Chen Z."/>
            <person name="Freedman E."/>
            <person name="Gellesch M."/>
            <person name="Goldberg J."/>
            <person name="Griggs A."/>
            <person name="Gujja S."/>
            <person name="Heilman E."/>
            <person name="Heiman D."/>
            <person name="Hepburn T."/>
            <person name="Howarth C."/>
            <person name="Jen D."/>
            <person name="Larson L."/>
            <person name="Mehta T."/>
            <person name="Park D."/>
            <person name="Pearson M."/>
            <person name="Roberts A."/>
            <person name="Saif S."/>
            <person name="Shenoy N."/>
            <person name="Sisk P."/>
            <person name="Stolte C."/>
            <person name="Sykes S."/>
            <person name="Thomson T."/>
            <person name="Walk T."/>
            <person name="White J."/>
            <person name="Yandava C."/>
            <person name="Burger G."/>
            <person name="Gray M.W."/>
            <person name="Holland P.W.H."/>
            <person name="King N."/>
            <person name="Lang F.B.F."/>
            <person name="Roger A.J."/>
            <person name="Ruiz-Trillo I."/>
            <person name="Lander E."/>
            <person name="Nusbaum C."/>
        </authorList>
    </citation>
    <scope>NUCLEOTIDE SEQUENCE [LARGE SCALE GENOMIC DNA]</scope>
    <source>
        <strain evidence="10 11">ATCC 50062</strain>
    </source>
</reference>
<gene>
    <name evidence="10" type="ORF">AMSG_05772</name>
</gene>
<comment type="similarity">
    <text evidence="8">Belongs to the DHHC palmitoyltransferase family.</text>
</comment>
<dbReference type="InterPro" id="IPR036770">
    <property type="entry name" value="Ankyrin_rpt-contain_sf"/>
</dbReference>
<dbReference type="Pfam" id="PF01529">
    <property type="entry name" value="DHHC"/>
    <property type="match status" value="1"/>
</dbReference>
<comment type="domain">
    <text evidence="8">The DHHC domain is required for palmitoyltransferase activity.</text>
</comment>
<keyword evidence="11" id="KW-1185">Reference proteome</keyword>
<evidence type="ECO:0000256" key="1">
    <source>
        <dbReference type="ARBA" id="ARBA00004141"/>
    </source>
</evidence>
<feature type="transmembrane region" description="Helical" evidence="8">
    <location>
        <begin position="366"/>
        <end position="385"/>
    </location>
</feature>
<keyword evidence="4 8" id="KW-1133">Transmembrane helix</keyword>
<evidence type="ECO:0000313" key="11">
    <source>
        <dbReference type="Proteomes" id="UP000054408"/>
    </source>
</evidence>
<accession>A0A0L0DCP0</accession>
<dbReference type="OMA" id="RECQSHS"/>
<keyword evidence="8" id="KW-0012">Acyltransferase</keyword>
<feature type="transmembrane region" description="Helical" evidence="8">
    <location>
        <begin position="323"/>
        <end position="345"/>
    </location>
</feature>
<evidence type="ECO:0000256" key="2">
    <source>
        <dbReference type="ARBA" id="ARBA00022692"/>
    </source>
</evidence>
<dbReference type="OrthoDB" id="6781668at2759"/>
<dbReference type="PANTHER" id="PTHR24161">
    <property type="entry name" value="ANK_REP_REGION DOMAIN-CONTAINING PROTEIN-RELATED"/>
    <property type="match status" value="1"/>
</dbReference>
<feature type="transmembrane region" description="Helical" evidence="8">
    <location>
        <begin position="576"/>
        <end position="596"/>
    </location>
</feature>
<evidence type="ECO:0000256" key="6">
    <source>
        <dbReference type="ARBA" id="ARBA00023136"/>
    </source>
</evidence>
<feature type="repeat" description="ANK" evidence="7">
    <location>
        <begin position="236"/>
        <end position="268"/>
    </location>
</feature>
<evidence type="ECO:0000256" key="4">
    <source>
        <dbReference type="ARBA" id="ARBA00022989"/>
    </source>
</evidence>
<keyword evidence="8" id="KW-0808">Transferase</keyword>
<dbReference type="SUPFAM" id="SSF48403">
    <property type="entry name" value="Ankyrin repeat"/>
    <property type="match status" value="1"/>
</dbReference>
<evidence type="ECO:0000256" key="5">
    <source>
        <dbReference type="ARBA" id="ARBA00023043"/>
    </source>
</evidence>
<keyword evidence="5 7" id="KW-0040">ANK repeat</keyword>
<evidence type="ECO:0000313" key="10">
    <source>
        <dbReference type="EMBL" id="KNC50015.1"/>
    </source>
</evidence>
<name>A0A0L0DCP0_THETB</name>
<feature type="transmembrane region" description="Helical" evidence="8">
    <location>
        <begin position="391"/>
        <end position="412"/>
    </location>
</feature>
<dbReference type="GO" id="GO:0000139">
    <property type="term" value="C:Golgi membrane"/>
    <property type="evidence" value="ECO:0007669"/>
    <property type="project" value="TreeGrafter"/>
</dbReference>
<dbReference type="GO" id="GO:0019706">
    <property type="term" value="F:protein-cysteine S-palmitoyltransferase activity"/>
    <property type="evidence" value="ECO:0007669"/>
    <property type="project" value="UniProtKB-EC"/>
</dbReference>
<sequence length="683" mass="74576">MGVNAEQFEAAMLAAKRGDVLALHRVLTMGTASLSSLGGGASFDPLALAGLGSLQDVVGAESGRAASAEHVPVAPVPAAGRTDAGEATAITTVSDTAGGTLLHYAALRNQITVAVYLLDPPPPVVRSSPVQPGSTGETPLHWAARGGHCTMLALLLRAGGEALIETPNSLGMSPLHYAVAFDHAYATAYLVLRGADVDSRDAQGKTALAWCAVQCKPTMAKALVKLGASLDVRDAYGDTPLLVAARQGEVDMADELVASPADYDQVKDRSGESAGDMLRRNVREAAHEGVREGLAMWTVAWFWLPPSQRWKATVALMTVVPPALMLVLAFAPWYMMLPLMMFLVVGSRRLLSPYWPQPWQRSPSQVAFFIVLYLLSAGAYFMHLAPASSHYFTAHLLFLAFNPVFMYCYVTLVRSDAGTIERDARDETLFISIVDEELEQRLAADASTLSLLRSGGESSLDKEPRSAEHAMGKAHEELPTLDRLCSTCLVERPLRSKHCRLCGRCVPRFDHHCPWVNTCIGLHNHPVFVATNAGIVVLHSSFIFFYLLYVTNTPGLPNKMIPVLPFLTETWQKTTAITALAYFHFLNLAWLSALLAQHVYNGVVRNFTTNESANWNRYVHFKARGTGKFHNPFTSTWLNNVSDFLQIRLTPGSRIRDYYDLYSLDQLTADGGMVPSMRRSTGV</sequence>
<dbReference type="Pfam" id="PF13637">
    <property type="entry name" value="Ank_4"/>
    <property type="match status" value="1"/>
</dbReference>
<dbReference type="PROSITE" id="PS50088">
    <property type="entry name" value="ANK_REPEAT"/>
    <property type="match status" value="3"/>
</dbReference>
<keyword evidence="2 8" id="KW-0812">Transmembrane</keyword>
<keyword evidence="3" id="KW-0677">Repeat</keyword>
<dbReference type="PROSITE" id="PS50216">
    <property type="entry name" value="DHHC"/>
    <property type="match status" value="1"/>
</dbReference>
<evidence type="ECO:0000256" key="8">
    <source>
        <dbReference type="RuleBase" id="RU079119"/>
    </source>
</evidence>
<dbReference type="AlphaFoldDB" id="A0A0L0DCP0"/>
<dbReference type="SMART" id="SM00248">
    <property type="entry name" value="ANK"/>
    <property type="match status" value="5"/>
</dbReference>
<dbReference type="EC" id="2.3.1.225" evidence="8"/>
<dbReference type="GeneID" id="25565104"/>
<dbReference type="Gene3D" id="1.25.40.20">
    <property type="entry name" value="Ankyrin repeat-containing domain"/>
    <property type="match status" value="1"/>
</dbReference>
<organism evidence="10 11">
    <name type="scientific">Thecamonas trahens ATCC 50062</name>
    <dbReference type="NCBI Taxonomy" id="461836"/>
    <lineage>
        <taxon>Eukaryota</taxon>
        <taxon>Apusozoa</taxon>
        <taxon>Apusomonadida</taxon>
        <taxon>Apusomonadidae</taxon>
        <taxon>Thecamonas</taxon>
    </lineage>
</organism>
<proteinExistence type="inferred from homology"/>
<dbReference type="PANTHER" id="PTHR24161:SF17">
    <property type="entry name" value="PALMITOYLTRANSFERASE"/>
    <property type="match status" value="1"/>
</dbReference>
<comment type="subcellular location">
    <subcellularLocation>
        <location evidence="1">Membrane</location>
        <topology evidence="1">Multi-pass membrane protein</topology>
    </subcellularLocation>
</comment>
<feature type="transmembrane region" description="Helical" evidence="8">
    <location>
        <begin position="527"/>
        <end position="549"/>
    </location>
</feature>
<dbReference type="InterPro" id="IPR002110">
    <property type="entry name" value="Ankyrin_rpt"/>
</dbReference>